<proteinExistence type="predicted"/>
<gene>
    <name evidence="1" type="ORF">C7R92_09495</name>
</gene>
<protein>
    <submittedName>
        <fullName evidence="1">Replication terminator protein</fullName>
    </submittedName>
</protein>
<accession>A0ABX5FSF8</accession>
<sequence>MIDLTDFAGGAVTERFNQELQKALENIADPNTDPKKSRTVTVKVTLKADENRDIADVDITTSSSLVAAKPVLTKILMDRDGKGNVVGAELKSGNKGQTYINEKDQVADDTGKVIDLRASATK</sequence>
<comment type="caution">
    <text evidence="1">The sequence shown here is derived from an EMBL/GenBank/DDBJ whole genome shotgun (WGS) entry which is preliminary data.</text>
</comment>
<keyword evidence="2" id="KW-1185">Reference proteome</keyword>
<organism evidence="1 2">
    <name type="scientific">Brevibacillus porteri</name>
    <dbReference type="NCBI Taxonomy" id="2126350"/>
    <lineage>
        <taxon>Bacteria</taxon>
        <taxon>Bacillati</taxon>
        <taxon>Bacillota</taxon>
        <taxon>Bacilli</taxon>
        <taxon>Bacillales</taxon>
        <taxon>Paenibacillaceae</taxon>
        <taxon>Brevibacillus</taxon>
    </lineage>
</organism>
<evidence type="ECO:0000313" key="2">
    <source>
        <dbReference type="Proteomes" id="UP000241645"/>
    </source>
</evidence>
<reference evidence="1 2" key="1">
    <citation type="submission" date="2018-03" db="EMBL/GenBank/DDBJ databases">
        <title>Brevisbacillus phylogenomics.</title>
        <authorList>
            <person name="Dunlap C."/>
        </authorList>
    </citation>
    <scope>NUCLEOTIDE SEQUENCE [LARGE SCALE GENOMIC DNA]</scope>
    <source>
        <strain evidence="1 2">NRRL B-41110</strain>
    </source>
</reference>
<name>A0ABX5FSF8_9BACL</name>
<dbReference type="Proteomes" id="UP000241645">
    <property type="component" value="Unassembled WGS sequence"/>
</dbReference>
<evidence type="ECO:0000313" key="1">
    <source>
        <dbReference type="EMBL" id="PSK11689.1"/>
    </source>
</evidence>
<dbReference type="EMBL" id="PXZO01000016">
    <property type="protein sequence ID" value="PSK11689.1"/>
    <property type="molecule type" value="Genomic_DNA"/>
</dbReference>